<accession>A0A9K3J180</accession>
<dbReference type="EMBL" id="MNCJ02000320">
    <property type="protein sequence ID" value="KAF5806446.1"/>
    <property type="molecule type" value="Genomic_DNA"/>
</dbReference>
<sequence length="489" mass="57139">MDVNPINNPNSSVKPFESHHEDDDDSRLPLTCGIRATSTTLPCQHCFDERNDRERRNHRVRLCYYCHRPGHQIYECKSKENDEATQLINQAIYAGIQTQRRDAEDRDEMIVTGTEGGQWGDIRYVSNSFSHQYAGNLNVFKRIKHLVGVDANSGENDFLFIGVIGAVEIKSNNERLRIQSVFYTPEFDRNVLSMNQLTLQGFTVNKTGDTCKIFPMFSPPVVNTVNEITRLSKEEELGLKEKERVMNLNDVNEKYKEGYLNSYFEDLHVSSHETDWSVMIRAMEFKDFNDCKALLEMMEDGKFVFQYKHELERKFEEMLQWFITVKLGITTRPIPPQMVDNWKIDLLSLYMIVERDGGYRSVTDDNLWPVIAKDMGYEYQDGEYMRIIYAMYLDVLVYYYRFKDIQEKAHDKEMMKEREPSSEGCHGRSVSAEAVKDVAAMDHYALYAGNDWEGAWNMHKKRRKFDFKEARKAVDEANKSVLMFAAKHN</sequence>
<reference evidence="3" key="2">
    <citation type="submission" date="2020-06" db="EMBL/GenBank/DDBJ databases">
        <title>Helianthus annuus Genome sequencing and assembly Release 2.</title>
        <authorList>
            <person name="Gouzy J."/>
            <person name="Langlade N."/>
            <person name="Munos S."/>
        </authorList>
    </citation>
    <scope>NUCLEOTIDE SEQUENCE</scope>
    <source>
        <tissue evidence="3">Leaves</tissue>
    </source>
</reference>
<dbReference type="Gramene" id="mRNA:HanXRQr2_Chr05g0221591">
    <property type="protein sequence ID" value="CDS:HanXRQr2_Chr05g0221591.1"/>
    <property type="gene ID" value="HanXRQr2_Chr05g0221591"/>
</dbReference>
<dbReference type="GO" id="GO:0003677">
    <property type="term" value="F:DNA binding"/>
    <property type="evidence" value="ECO:0007669"/>
    <property type="project" value="InterPro"/>
</dbReference>
<dbReference type="SMART" id="SM00501">
    <property type="entry name" value="BRIGHT"/>
    <property type="match status" value="1"/>
</dbReference>
<dbReference type="InterPro" id="IPR036431">
    <property type="entry name" value="ARID_dom_sf"/>
</dbReference>
<dbReference type="Pfam" id="PF01388">
    <property type="entry name" value="ARID"/>
    <property type="match status" value="1"/>
</dbReference>
<organism evidence="3 4">
    <name type="scientific">Helianthus annuus</name>
    <name type="common">Common sunflower</name>
    <dbReference type="NCBI Taxonomy" id="4232"/>
    <lineage>
        <taxon>Eukaryota</taxon>
        <taxon>Viridiplantae</taxon>
        <taxon>Streptophyta</taxon>
        <taxon>Embryophyta</taxon>
        <taxon>Tracheophyta</taxon>
        <taxon>Spermatophyta</taxon>
        <taxon>Magnoliopsida</taxon>
        <taxon>eudicotyledons</taxon>
        <taxon>Gunneridae</taxon>
        <taxon>Pentapetalae</taxon>
        <taxon>asterids</taxon>
        <taxon>campanulids</taxon>
        <taxon>Asterales</taxon>
        <taxon>Asteraceae</taxon>
        <taxon>Asteroideae</taxon>
        <taxon>Heliantheae alliance</taxon>
        <taxon>Heliantheae</taxon>
        <taxon>Helianthus</taxon>
    </lineage>
</organism>
<keyword evidence="4" id="KW-1185">Reference proteome</keyword>
<dbReference type="PROSITE" id="PS51011">
    <property type="entry name" value="ARID"/>
    <property type="match status" value="1"/>
</dbReference>
<evidence type="ECO:0000256" key="1">
    <source>
        <dbReference type="SAM" id="MobiDB-lite"/>
    </source>
</evidence>
<dbReference type="InterPro" id="IPR001606">
    <property type="entry name" value="ARID_dom"/>
</dbReference>
<feature type="domain" description="ARID" evidence="2">
    <location>
        <begin position="309"/>
        <end position="404"/>
    </location>
</feature>
<protein>
    <submittedName>
        <fullName evidence="3">Transcription factor interactor and regulator CCHC(Zn) family</fullName>
    </submittedName>
</protein>
<dbReference type="AlphaFoldDB" id="A0A9K3J180"/>
<dbReference type="Proteomes" id="UP000215914">
    <property type="component" value="Unassembled WGS sequence"/>
</dbReference>
<dbReference type="SUPFAM" id="SSF46774">
    <property type="entry name" value="ARID-like"/>
    <property type="match status" value="1"/>
</dbReference>
<dbReference type="Pfam" id="PF22936">
    <property type="entry name" value="Pol_BBD"/>
    <property type="match status" value="1"/>
</dbReference>
<dbReference type="CDD" id="cd16100">
    <property type="entry name" value="ARID"/>
    <property type="match status" value="1"/>
</dbReference>
<proteinExistence type="predicted"/>
<comment type="caution">
    <text evidence="3">The sequence shown here is derived from an EMBL/GenBank/DDBJ whole genome shotgun (WGS) entry which is preliminary data.</text>
</comment>
<feature type="compositionally biased region" description="Polar residues" evidence="1">
    <location>
        <begin position="1"/>
        <end position="13"/>
    </location>
</feature>
<name>A0A9K3J180_HELAN</name>
<dbReference type="PANTHER" id="PTHR46410:SF26">
    <property type="entry name" value="BULB-TYPE LECTIN DOMAIN-CONTAINING PROTEIN-RELATED"/>
    <property type="match status" value="1"/>
</dbReference>
<gene>
    <name evidence="3" type="ORF">HanXRQr2_Chr05g0221591</name>
</gene>
<evidence type="ECO:0000259" key="2">
    <source>
        <dbReference type="PROSITE" id="PS51011"/>
    </source>
</evidence>
<evidence type="ECO:0000313" key="4">
    <source>
        <dbReference type="Proteomes" id="UP000215914"/>
    </source>
</evidence>
<feature type="region of interest" description="Disordered" evidence="1">
    <location>
        <begin position="1"/>
        <end position="28"/>
    </location>
</feature>
<evidence type="ECO:0000313" key="3">
    <source>
        <dbReference type="EMBL" id="KAF5806446.1"/>
    </source>
</evidence>
<dbReference type="Gene3D" id="1.10.150.60">
    <property type="entry name" value="ARID DNA-binding domain"/>
    <property type="match status" value="1"/>
</dbReference>
<dbReference type="InterPro" id="IPR054722">
    <property type="entry name" value="PolX-like_BBD"/>
</dbReference>
<dbReference type="PANTHER" id="PTHR46410">
    <property type="entry name" value="AT-RICH INTERACTIVE DOMAIN-CONTAINING PROTEIN 2"/>
    <property type="match status" value="1"/>
</dbReference>
<reference evidence="3" key="1">
    <citation type="journal article" date="2017" name="Nature">
        <title>The sunflower genome provides insights into oil metabolism, flowering and Asterid evolution.</title>
        <authorList>
            <person name="Badouin H."/>
            <person name="Gouzy J."/>
            <person name="Grassa C.J."/>
            <person name="Murat F."/>
            <person name="Staton S.E."/>
            <person name="Cottret L."/>
            <person name="Lelandais-Briere C."/>
            <person name="Owens G.L."/>
            <person name="Carrere S."/>
            <person name="Mayjonade B."/>
            <person name="Legrand L."/>
            <person name="Gill N."/>
            <person name="Kane N.C."/>
            <person name="Bowers J.E."/>
            <person name="Hubner S."/>
            <person name="Bellec A."/>
            <person name="Berard A."/>
            <person name="Berges H."/>
            <person name="Blanchet N."/>
            <person name="Boniface M.C."/>
            <person name="Brunel D."/>
            <person name="Catrice O."/>
            <person name="Chaidir N."/>
            <person name="Claudel C."/>
            <person name="Donnadieu C."/>
            <person name="Faraut T."/>
            <person name="Fievet G."/>
            <person name="Helmstetter N."/>
            <person name="King M."/>
            <person name="Knapp S.J."/>
            <person name="Lai Z."/>
            <person name="Le Paslier M.C."/>
            <person name="Lippi Y."/>
            <person name="Lorenzon L."/>
            <person name="Mandel J.R."/>
            <person name="Marage G."/>
            <person name="Marchand G."/>
            <person name="Marquand E."/>
            <person name="Bret-Mestries E."/>
            <person name="Morien E."/>
            <person name="Nambeesan S."/>
            <person name="Nguyen T."/>
            <person name="Pegot-Espagnet P."/>
            <person name="Pouilly N."/>
            <person name="Raftis F."/>
            <person name="Sallet E."/>
            <person name="Schiex T."/>
            <person name="Thomas J."/>
            <person name="Vandecasteele C."/>
            <person name="Vares D."/>
            <person name="Vear F."/>
            <person name="Vautrin S."/>
            <person name="Crespi M."/>
            <person name="Mangin B."/>
            <person name="Burke J.M."/>
            <person name="Salse J."/>
            <person name="Munos S."/>
            <person name="Vincourt P."/>
            <person name="Rieseberg L.H."/>
            <person name="Langlade N.B."/>
        </authorList>
    </citation>
    <scope>NUCLEOTIDE SEQUENCE</scope>
    <source>
        <tissue evidence="3">Leaves</tissue>
    </source>
</reference>